<dbReference type="Proteomes" id="UP001497392">
    <property type="component" value="Unassembled WGS sequence"/>
</dbReference>
<accession>A0ABP1FRQ6</accession>
<keyword evidence="3" id="KW-1185">Reference proteome</keyword>
<gene>
    <name evidence="2" type="primary">g2908</name>
    <name evidence="2" type="ORF">VP750_LOCUS2487</name>
</gene>
<evidence type="ECO:0000313" key="3">
    <source>
        <dbReference type="Proteomes" id="UP001497392"/>
    </source>
</evidence>
<protein>
    <submittedName>
        <fullName evidence="2">G2908 protein</fullName>
    </submittedName>
</protein>
<feature type="compositionally biased region" description="Low complexity" evidence="1">
    <location>
        <begin position="1"/>
        <end position="18"/>
    </location>
</feature>
<comment type="caution">
    <text evidence="2">The sequence shown here is derived from an EMBL/GenBank/DDBJ whole genome shotgun (WGS) entry which is preliminary data.</text>
</comment>
<feature type="region of interest" description="Disordered" evidence="1">
    <location>
        <begin position="156"/>
        <end position="187"/>
    </location>
</feature>
<evidence type="ECO:0000256" key="1">
    <source>
        <dbReference type="SAM" id="MobiDB-lite"/>
    </source>
</evidence>
<proteinExistence type="predicted"/>
<sequence length="336" mass="36270">MVGDSSSPTPSSDNSWWSRPRRFPLDDSAQSRITWTPAPTAIFPARPEEPPQALTQSAVPLAADDIDAGQPEDMTWNPGADLPLLPGLGPMTNLCAVTNASVSISAAPKGDGPSPFGHVPGLLSRGRATLTDLKELGVVGYTDPEEDGLPILDATKTRQEPRMHPSATLPSKLGDAAEEAAQSPSRERELYAQRLPLKTMKEVYSLTTAAHAAEVLQECLESSESSRPVQLLQQTSRKAMATLEYGACLEQTMKEQVAAVYGALDNALRQGARESFKKHCANMLKQIYVYDPQDAEITMGEMYEHARPYFLACVAQFIRVIYSAIVRGPVSASGSA</sequence>
<organism evidence="2 3">
    <name type="scientific">Coccomyxa viridis</name>
    <dbReference type="NCBI Taxonomy" id="1274662"/>
    <lineage>
        <taxon>Eukaryota</taxon>
        <taxon>Viridiplantae</taxon>
        <taxon>Chlorophyta</taxon>
        <taxon>core chlorophytes</taxon>
        <taxon>Trebouxiophyceae</taxon>
        <taxon>Trebouxiophyceae incertae sedis</taxon>
        <taxon>Coccomyxaceae</taxon>
        <taxon>Coccomyxa</taxon>
    </lineage>
</organism>
<reference evidence="2 3" key="1">
    <citation type="submission" date="2024-06" db="EMBL/GenBank/DDBJ databases">
        <authorList>
            <person name="Kraege A."/>
            <person name="Thomma B."/>
        </authorList>
    </citation>
    <scope>NUCLEOTIDE SEQUENCE [LARGE SCALE GENOMIC DNA]</scope>
</reference>
<name>A0ABP1FRQ6_9CHLO</name>
<feature type="region of interest" description="Disordered" evidence="1">
    <location>
        <begin position="1"/>
        <end position="36"/>
    </location>
</feature>
<dbReference type="EMBL" id="CAXHTA020000004">
    <property type="protein sequence ID" value="CAL5220828.1"/>
    <property type="molecule type" value="Genomic_DNA"/>
</dbReference>
<evidence type="ECO:0000313" key="2">
    <source>
        <dbReference type="EMBL" id="CAL5220828.1"/>
    </source>
</evidence>